<evidence type="ECO:0000313" key="3">
    <source>
        <dbReference type="EMBL" id="MFD0851390.1"/>
    </source>
</evidence>
<dbReference type="Gene3D" id="3.40.50.300">
    <property type="entry name" value="P-loop containing nucleotide triphosphate hydrolases"/>
    <property type="match status" value="1"/>
</dbReference>
<feature type="non-terminal residue" evidence="3">
    <location>
        <position position="170"/>
    </location>
</feature>
<feature type="non-terminal residue" evidence="3">
    <location>
        <position position="1"/>
    </location>
</feature>
<dbReference type="PANTHER" id="PTHR30195:SF15">
    <property type="entry name" value="TYPE I RESTRICTION ENZYME HINDI ENDONUCLEASE SUBUNIT"/>
    <property type="match status" value="1"/>
</dbReference>
<keyword evidence="4" id="KW-1185">Reference proteome</keyword>
<name>A0ABW3CAA2_9ACTN</name>
<proteinExistence type="predicted"/>
<dbReference type="Pfam" id="PF22679">
    <property type="entry name" value="T1R_D3-like"/>
    <property type="match status" value="1"/>
</dbReference>
<protein>
    <recommendedName>
        <fullName evidence="2">Restriction endonuclease type I HsdR second RecA-like helicase domain-containing protein</fullName>
    </recommendedName>
</protein>
<dbReference type="InterPro" id="IPR051268">
    <property type="entry name" value="Type-I_R_enzyme_R_subunit"/>
</dbReference>
<comment type="caution">
    <text evidence="3">The sequence shown here is derived from an EMBL/GenBank/DDBJ whole genome shotgun (WGS) entry which is preliminary data.</text>
</comment>
<evidence type="ECO:0000313" key="4">
    <source>
        <dbReference type="Proteomes" id="UP001597083"/>
    </source>
</evidence>
<evidence type="ECO:0000256" key="1">
    <source>
        <dbReference type="ARBA" id="ARBA00022747"/>
    </source>
</evidence>
<dbReference type="PANTHER" id="PTHR30195">
    <property type="entry name" value="TYPE I SITE-SPECIFIC DEOXYRIBONUCLEASE PROTEIN SUBUNIT M AND R"/>
    <property type="match status" value="1"/>
</dbReference>
<gene>
    <name evidence="3" type="ORF">ACFQ07_04130</name>
</gene>
<dbReference type="Proteomes" id="UP001597083">
    <property type="component" value="Unassembled WGS sequence"/>
</dbReference>
<sequence>SHLLDEPPAGLSARNKVLVQARKRLDLLRAMDFVPVISADPEDEASYAQWTDERAQRAREAEFKKPFPRAIGEGDKPIAFLIVKSMLLTGFDAPIEQVLYIDRSLKEAELLQAVARVNRTADGKKCGYVVDYYGVANHLAEALKAYAADEVDGVMHDLREEVAKLDPMRR</sequence>
<dbReference type="CDD" id="cd18800">
    <property type="entry name" value="SF2_C_EcoR124I-like"/>
    <property type="match status" value="1"/>
</dbReference>
<reference evidence="4" key="1">
    <citation type="journal article" date="2019" name="Int. J. Syst. Evol. Microbiol.">
        <title>The Global Catalogue of Microorganisms (GCM) 10K type strain sequencing project: providing services to taxonomists for standard genome sequencing and annotation.</title>
        <authorList>
            <consortium name="The Broad Institute Genomics Platform"/>
            <consortium name="The Broad Institute Genome Sequencing Center for Infectious Disease"/>
            <person name="Wu L."/>
            <person name="Ma J."/>
        </authorList>
    </citation>
    <scope>NUCLEOTIDE SEQUENCE [LARGE SCALE GENOMIC DNA]</scope>
    <source>
        <strain evidence="4">JCM 31696</strain>
    </source>
</reference>
<organism evidence="3 4">
    <name type="scientific">Actinomadura adrarensis</name>
    <dbReference type="NCBI Taxonomy" id="1819600"/>
    <lineage>
        <taxon>Bacteria</taxon>
        <taxon>Bacillati</taxon>
        <taxon>Actinomycetota</taxon>
        <taxon>Actinomycetes</taxon>
        <taxon>Streptosporangiales</taxon>
        <taxon>Thermomonosporaceae</taxon>
        <taxon>Actinomadura</taxon>
    </lineage>
</organism>
<keyword evidence="1" id="KW-0680">Restriction system</keyword>
<evidence type="ECO:0000259" key="2">
    <source>
        <dbReference type="Pfam" id="PF22679"/>
    </source>
</evidence>
<dbReference type="EMBL" id="JBHTIR010000424">
    <property type="protein sequence ID" value="MFD0851390.1"/>
    <property type="molecule type" value="Genomic_DNA"/>
</dbReference>
<accession>A0ABW3CAA2</accession>
<dbReference type="InterPro" id="IPR055180">
    <property type="entry name" value="HsdR_RecA-like_helicase_dom_2"/>
</dbReference>
<dbReference type="InterPro" id="IPR027417">
    <property type="entry name" value="P-loop_NTPase"/>
</dbReference>
<feature type="domain" description="Restriction endonuclease type I HsdR second RecA-like helicase" evidence="2">
    <location>
        <begin position="50"/>
        <end position="132"/>
    </location>
</feature>